<dbReference type="PANTHER" id="PTHR11188:SF17">
    <property type="entry name" value="FI21816P1"/>
    <property type="match status" value="1"/>
</dbReference>
<dbReference type="GO" id="GO:0005737">
    <property type="term" value="C:cytoplasm"/>
    <property type="evidence" value="ECO:0007669"/>
    <property type="project" value="TreeGrafter"/>
</dbReference>
<dbReference type="InParanoid" id="A0A163IWT1"/>
<dbReference type="Proteomes" id="UP000078561">
    <property type="component" value="Unassembled WGS sequence"/>
</dbReference>
<evidence type="ECO:0000256" key="1">
    <source>
        <dbReference type="SAM" id="MobiDB-lite"/>
    </source>
</evidence>
<dbReference type="AlphaFoldDB" id="A0A163IWT1"/>
<dbReference type="STRING" id="4829.A0A163IWT1"/>
<dbReference type="Pfam" id="PF00339">
    <property type="entry name" value="Arrestin_N"/>
    <property type="match status" value="1"/>
</dbReference>
<evidence type="ECO:0000259" key="2">
    <source>
        <dbReference type="Pfam" id="PF00339"/>
    </source>
</evidence>
<evidence type="ECO:0000313" key="4">
    <source>
        <dbReference type="Proteomes" id="UP000078561"/>
    </source>
</evidence>
<dbReference type="PANTHER" id="PTHR11188">
    <property type="entry name" value="ARRESTIN DOMAIN CONTAINING PROTEIN"/>
    <property type="match status" value="1"/>
</dbReference>
<evidence type="ECO:0000313" key="3">
    <source>
        <dbReference type="EMBL" id="SAL95702.1"/>
    </source>
</evidence>
<keyword evidence="4" id="KW-1185">Reference proteome</keyword>
<gene>
    <name evidence="3" type="primary">ABSGL_01043.1 scaffold 1223</name>
</gene>
<reference evidence="3" key="1">
    <citation type="submission" date="2016-04" db="EMBL/GenBank/DDBJ databases">
        <authorList>
            <person name="Evans L.H."/>
            <person name="Alamgir A."/>
            <person name="Owens N."/>
            <person name="Weber N.D."/>
            <person name="Virtaneva K."/>
            <person name="Barbian K."/>
            <person name="Babar A."/>
            <person name="Rosenke K."/>
        </authorList>
    </citation>
    <scope>NUCLEOTIDE SEQUENCE [LARGE SCALE GENOMIC DNA]</scope>
    <source>
        <strain evidence="3">CBS 101.48</strain>
    </source>
</reference>
<dbReference type="EMBL" id="LT550481">
    <property type="protein sequence ID" value="SAL95702.1"/>
    <property type="molecule type" value="Genomic_DNA"/>
</dbReference>
<dbReference type="InterPro" id="IPR050357">
    <property type="entry name" value="Arrestin_domain-protein"/>
</dbReference>
<dbReference type="InterPro" id="IPR011021">
    <property type="entry name" value="Arrestin-like_N"/>
</dbReference>
<dbReference type="InterPro" id="IPR014752">
    <property type="entry name" value="Arrestin-like_C"/>
</dbReference>
<feature type="domain" description="Arrestin-like N-terminal" evidence="2">
    <location>
        <begin position="107"/>
        <end position="228"/>
    </location>
</feature>
<protein>
    <recommendedName>
        <fullName evidence="2">Arrestin-like N-terminal domain-containing protein</fullName>
    </recommendedName>
</protein>
<sequence>MDALNRVNPVKSRNRASSVVSSLPRPLAPEHTNHRHSQPDLASSAPFLSSPHQHTQAATSSSLSSSSYASFGSTLGGSSTTFASHNSTDCLSNGMTLDFEGGAHVIVRPNRIIRGTFRLDLTEITQVTRILIKFRAEEYATVKVEESSADGKNDWIHQATTTFFEVEYKLFGSEAQTYSQSAWEEMDAGHYEFPFALKFPNVNYPPSMEEPPGFGIRYIWTAQIDGPGLQSGLRSREYITPYRPIIVSTEEKEWMYRTTLTRDKKQALAEVRGKLFKQCYCPDEPFSMQLNMTTLHSDCKISNISFKFRKHHEGKMLVQQGTAFRDHTRTVLHGGIPLTNSSTPTSLSELISFDIPTRLVSPSFASRHTRVYYDIYFQLHIEHGHLFKSTHQAEFAIPLTIANLPHAQLLRIPELTSTQRYQDSMECPVFFDPDLDEPPAPQGLPSELIGPLTAALMSPPQNEEPPSYFSLPSLPPQLQLRKERKERTVYMSRPAKGGSLDLAEATIIRGLYDESSW</sequence>
<feature type="compositionally biased region" description="Polar residues" evidence="1">
    <location>
        <begin position="46"/>
        <end position="57"/>
    </location>
</feature>
<dbReference type="GO" id="GO:0015031">
    <property type="term" value="P:protein transport"/>
    <property type="evidence" value="ECO:0007669"/>
    <property type="project" value="TreeGrafter"/>
</dbReference>
<organism evidence="3">
    <name type="scientific">Absidia glauca</name>
    <name type="common">Pin mould</name>
    <dbReference type="NCBI Taxonomy" id="4829"/>
    <lineage>
        <taxon>Eukaryota</taxon>
        <taxon>Fungi</taxon>
        <taxon>Fungi incertae sedis</taxon>
        <taxon>Mucoromycota</taxon>
        <taxon>Mucoromycotina</taxon>
        <taxon>Mucoromycetes</taxon>
        <taxon>Mucorales</taxon>
        <taxon>Cunninghamellaceae</taxon>
        <taxon>Absidia</taxon>
    </lineage>
</organism>
<dbReference type="OrthoDB" id="9984275at2759"/>
<accession>A0A163IWT1</accession>
<dbReference type="Gene3D" id="2.60.40.640">
    <property type="match status" value="1"/>
</dbReference>
<proteinExistence type="predicted"/>
<name>A0A163IWT1_ABSGL</name>
<feature type="region of interest" description="Disordered" evidence="1">
    <location>
        <begin position="1"/>
        <end position="65"/>
    </location>
</feature>